<dbReference type="PANTHER" id="PTHR38222:SF1">
    <property type="entry name" value="TFIIS N-TERMINAL DOMAIN-CONTAINING PROTEIN"/>
    <property type="match status" value="1"/>
</dbReference>
<evidence type="ECO:0000313" key="1">
    <source>
        <dbReference type="EMBL" id="KAF5178168.1"/>
    </source>
</evidence>
<proteinExistence type="predicted"/>
<dbReference type="EMBL" id="JABWDY010040361">
    <property type="protein sequence ID" value="KAF5178168.1"/>
    <property type="molecule type" value="Genomic_DNA"/>
</dbReference>
<dbReference type="Proteomes" id="UP000554482">
    <property type="component" value="Unassembled WGS sequence"/>
</dbReference>
<dbReference type="PANTHER" id="PTHR38222">
    <property type="entry name" value="TFIIS N-TERMINAL DOMAIN-CONTAINING PROTEIN"/>
    <property type="match status" value="1"/>
</dbReference>
<keyword evidence="2" id="KW-1185">Reference proteome</keyword>
<dbReference type="AlphaFoldDB" id="A0A7J6V0D3"/>
<organism evidence="1 2">
    <name type="scientific">Thalictrum thalictroides</name>
    <name type="common">Rue-anemone</name>
    <name type="synonym">Anemone thalictroides</name>
    <dbReference type="NCBI Taxonomy" id="46969"/>
    <lineage>
        <taxon>Eukaryota</taxon>
        <taxon>Viridiplantae</taxon>
        <taxon>Streptophyta</taxon>
        <taxon>Embryophyta</taxon>
        <taxon>Tracheophyta</taxon>
        <taxon>Spermatophyta</taxon>
        <taxon>Magnoliopsida</taxon>
        <taxon>Ranunculales</taxon>
        <taxon>Ranunculaceae</taxon>
        <taxon>Thalictroideae</taxon>
        <taxon>Thalictrum</taxon>
    </lineage>
</organism>
<protein>
    <submittedName>
        <fullName evidence="1">Uncharacterized protein</fullName>
    </submittedName>
</protein>
<gene>
    <name evidence="1" type="ORF">FRX31_032239</name>
</gene>
<name>A0A7J6V0D3_THATH</name>
<sequence length="77" mass="8150">MSALIDIWTTELAKLREKKGETLLPSGSNSNNPAAAAAGMELKSKSSILGRLLPCKSGSELVYSEDTISIILECISP</sequence>
<comment type="caution">
    <text evidence="1">The sequence shown here is derived from an EMBL/GenBank/DDBJ whole genome shotgun (WGS) entry which is preliminary data.</text>
</comment>
<evidence type="ECO:0000313" key="2">
    <source>
        <dbReference type="Proteomes" id="UP000554482"/>
    </source>
</evidence>
<reference evidence="1 2" key="1">
    <citation type="submission" date="2020-06" db="EMBL/GenBank/DDBJ databases">
        <title>Transcriptomic and genomic resources for Thalictrum thalictroides and T. hernandezii: Facilitating candidate gene discovery in an emerging model plant lineage.</title>
        <authorList>
            <person name="Arias T."/>
            <person name="Riano-Pachon D.M."/>
            <person name="Di Stilio V.S."/>
        </authorList>
    </citation>
    <scope>NUCLEOTIDE SEQUENCE [LARGE SCALE GENOMIC DNA]</scope>
    <source>
        <strain evidence="2">cv. WT478/WT964</strain>
        <tissue evidence="1">Leaves</tissue>
    </source>
</reference>
<accession>A0A7J6V0D3</accession>
<dbReference type="OrthoDB" id="607613at2759"/>